<dbReference type="InParanoid" id="A0A024GT80"/>
<proteinExistence type="predicted"/>
<gene>
    <name evidence="2" type="ORF">BN9_117040</name>
</gene>
<feature type="signal peptide" evidence="1">
    <location>
        <begin position="1"/>
        <end position="19"/>
    </location>
</feature>
<sequence>MVLTAFIVAGALLLTTANASNSIRSLTSIEIDVELPWARATCPSRPSQIDCESWLQKPTQQSTCQCDTIFHGTIISILQSIGLQLEVEALGLLHVGISLGIQLQTIYRDYQDTEREKYTETMEQSIKTKYPALEAIISLSFGILSGDHYFLVLLAIVYFIHCPAE</sequence>
<dbReference type="EMBL" id="CAIX01000406">
    <property type="protein sequence ID" value="CCI50157.1"/>
    <property type="molecule type" value="Genomic_DNA"/>
</dbReference>
<dbReference type="AlphaFoldDB" id="A0A024GT80"/>
<feature type="chain" id="PRO_5001529747" evidence="1">
    <location>
        <begin position="20"/>
        <end position="165"/>
    </location>
</feature>
<name>A0A024GT80_9STRA</name>
<accession>A0A024GT80</accession>
<reference evidence="2 3" key="1">
    <citation type="submission" date="2012-05" db="EMBL/GenBank/DDBJ databases">
        <title>Recombination and specialization in a pathogen metapopulation.</title>
        <authorList>
            <person name="Gardiner A."/>
            <person name="Kemen E."/>
            <person name="Schultz-Larsen T."/>
            <person name="MacLean D."/>
            <person name="Van Oosterhout C."/>
            <person name="Jones J.D.G."/>
        </authorList>
    </citation>
    <scope>NUCLEOTIDE SEQUENCE [LARGE SCALE GENOMIC DNA]</scope>
    <source>
        <strain evidence="2 3">Ac Nc2</strain>
    </source>
</reference>
<evidence type="ECO:0000313" key="2">
    <source>
        <dbReference type="EMBL" id="CCI50157.1"/>
    </source>
</evidence>
<organism evidence="2 3">
    <name type="scientific">Albugo candida</name>
    <dbReference type="NCBI Taxonomy" id="65357"/>
    <lineage>
        <taxon>Eukaryota</taxon>
        <taxon>Sar</taxon>
        <taxon>Stramenopiles</taxon>
        <taxon>Oomycota</taxon>
        <taxon>Peronosporomycetes</taxon>
        <taxon>Albuginales</taxon>
        <taxon>Albuginaceae</taxon>
        <taxon>Albugo</taxon>
    </lineage>
</organism>
<dbReference type="Proteomes" id="UP000053237">
    <property type="component" value="Unassembled WGS sequence"/>
</dbReference>
<keyword evidence="3" id="KW-1185">Reference proteome</keyword>
<protein>
    <submittedName>
        <fullName evidence="2">Uncharacterized protein</fullName>
    </submittedName>
</protein>
<keyword evidence="1" id="KW-0732">Signal</keyword>
<evidence type="ECO:0000313" key="3">
    <source>
        <dbReference type="Proteomes" id="UP000053237"/>
    </source>
</evidence>
<comment type="caution">
    <text evidence="2">The sequence shown here is derived from an EMBL/GenBank/DDBJ whole genome shotgun (WGS) entry which is preliminary data.</text>
</comment>
<evidence type="ECO:0000256" key="1">
    <source>
        <dbReference type="SAM" id="SignalP"/>
    </source>
</evidence>